<comment type="caution">
    <text evidence="4">The sequence shown here is derived from an EMBL/GenBank/DDBJ whole genome shotgun (WGS) entry which is preliminary data.</text>
</comment>
<gene>
    <name evidence="4" type="ORF">EZ449_15885</name>
</gene>
<dbReference type="Pfam" id="PF16344">
    <property type="entry name" value="FecR_C"/>
    <property type="match status" value="1"/>
</dbReference>
<protein>
    <submittedName>
        <fullName evidence="4">FecR family protein</fullName>
    </submittedName>
</protein>
<dbReference type="EMBL" id="SJSN01000012">
    <property type="protein sequence ID" value="TCD05936.1"/>
    <property type="molecule type" value="Genomic_DNA"/>
</dbReference>
<dbReference type="InterPro" id="IPR032508">
    <property type="entry name" value="FecR_C"/>
</dbReference>
<keyword evidence="1" id="KW-0812">Transmembrane</keyword>
<keyword evidence="5" id="KW-1185">Reference proteome</keyword>
<accession>A0A4R0NWW0</accession>
<dbReference type="InterPro" id="IPR012373">
    <property type="entry name" value="Ferrdict_sens_TM"/>
</dbReference>
<dbReference type="OrthoDB" id="1099963at2"/>
<evidence type="ECO:0000256" key="1">
    <source>
        <dbReference type="SAM" id="Phobius"/>
    </source>
</evidence>
<evidence type="ECO:0000259" key="3">
    <source>
        <dbReference type="Pfam" id="PF16344"/>
    </source>
</evidence>
<feature type="domain" description="FecR protein" evidence="2">
    <location>
        <begin position="168"/>
        <end position="262"/>
    </location>
</feature>
<organism evidence="4 5">
    <name type="scientific">Pedobacter frigidisoli</name>
    <dbReference type="NCBI Taxonomy" id="2530455"/>
    <lineage>
        <taxon>Bacteria</taxon>
        <taxon>Pseudomonadati</taxon>
        <taxon>Bacteroidota</taxon>
        <taxon>Sphingobacteriia</taxon>
        <taxon>Sphingobacteriales</taxon>
        <taxon>Sphingobacteriaceae</taxon>
        <taxon>Pedobacter</taxon>
    </lineage>
</organism>
<dbReference type="PANTHER" id="PTHR30273">
    <property type="entry name" value="PERIPLASMIC SIGNAL SENSOR AND SIGMA FACTOR ACTIVATOR FECR-RELATED"/>
    <property type="match status" value="1"/>
</dbReference>
<dbReference type="PANTHER" id="PTHR30273:SF2">
    <property type="entry name" value="PROTEIN FECR"/>
    <property type="match status" value="1"/>
</dbReference>
<dbReference type="PIRSF" id="PIRSF018266">
    <property type="entry name" value="FecR"/>
    <property type="match status" value="1"/>
</dbReference>
<dbReference type="Gene3D" id="3.55.50.30">
    <property type="match status" value="1"/>
</dbReference>
<evidence type="ECO:0000313" key="5">
    <source>
        <dbReference type="Proteomes" id="UP000291485"/>
    </source>
</evidence>
<reference evidence="4 5" key="1">
    <citation type="submission" date="2019-02" db="EMBL/GenBank/DDBJ databases">
        <title>Pedobacter sp. RP-3-11 sp. nov., isolated from Arctic soil.</title>
        <authorList>
            <person name="Dahal R.H."/>
        </authorList>
    </citation>
    <scope>NUCLEOTIDE SEQUENCE [LARGE SCALE GENOMIC DNA]</scope>
    <source>
        <strain evidence="4 5">RP-3-11</strain>
    </source>
</reference>
<dbReference type="InterPro" id="IPR006860">
    <property type="entry name" value="FecR"/>
</dbReference>
<sequence>MKKHEAASLIEKYLANTATPNERTLVDNWYMSLADSKSLTDEEDFEYLAQELWAGTLERTGITHYKRRFRFWPQLAAACLLLGAFVFYYTLFDNPVMQPTLSGLTHEIAPGSSKALLMLADGRKISLTDSINGILASQLNTQVEKSKKGSISYKNSQASKAPLVYNILSTPRAAKFEIVLADGTKATLDAASSIRYPVSFNTNERKVEITGQVYFEVAHNKRKPFIVVTKGQYIEVLGTHFNVNSYDGEPALRTTLFEGSVKITLGKKSVFLKPGQEALAKQSGEINIENADTEEAAAWKNGYFRFNNENIVTIMRSISRWYDIDVIYQGEMSGEEYNGTISRYKNISQVLKMLEYSNSVHFKVEGRRVTVSK</sequence>
<feature type="transmembrane region" description="Helical" evidence="1">
    <location>
        <begin position="71"/>
        <end position="91"/>
    </location>
</feature>
<dbReference type="Proteomes" id="UP000291485">
    <property type="component" value="Unassembled WGS sequence"/>
</dbReference>
<dbReference type="GO" id="GO:0016989">
    <property type="term" value="F:sigma factor antagonist activity"/>
    <property type="evidence" value="ECO:0007669"/>
    <property type="project" value="TreeGrafter"/>
</dbReference>
<name>A0A4R0NWW0_9SPHI</name>
<feature type="domain" description="Protein FecR C-terminal" evidence="3">
    <location>
        <begin position="303"/>
        <end position="371"/>
    </location>
</feature>
<dbReference type="Pfam" id="PF04773">
    <property type="entry name" value="FecR"/>
    <property type="match status" value="1"/>
</dbReference>
<evidence type="ECO:0000259" key="2">
    <source>
        <dbReference type="Pfam" id="PF04773"/>
    </source>
</evidence>
<dbReference type="AlphaFoldDB" id="A0A4R0NWW0"/>
<dbReference type="Gene3D" id="2.60.120.1440">
    <property type="match status" value="1"/>
</dbReference>
<evidence type="ECO:0000313" key="4">
    <source>
        <dbReference type="EMBL" id="TCD05936.1"/>
    </source>
</evidence>
<proteinExistence type="predicted"/>
<keyword evidence="1" id="KW-0472">Membrane</keyword>
<dbReference type="RefSeq" id="WP_131560599.1">
    <property type="nucleotide sequence ID" value="NZ_SJSN01000012.1"/>
</dbReference>
<keyword evidence="1" id="KW-1133">Transmembrane helix</keyword>